<sequence length="173" mass="19535">MYAAKCCVFVAIAVSFLAATTFCDQKHRINYVGQSAPLDDSSETEKLRYVGQEIPENCTANYVCDPNYRSENNQCLRWTVKKIVCNKRLVRMDIPSYVEVVTKRPRVRGRMRATHRPINMRTTTHAPVPLNGSLLVTPPPGGNIQGISPVHIIDVPCITGFLPDRNGRCREMW</sequence>
<keyword evidence="3" id="KW-1185">Reference proteome</keyword>
<evidence type="ECO:0000313" key="2">
    <source>
        <dbReference type="EMBL" id="CAD7084477.1"/>
    </source>
</evidence>
<evidence type="ECO:0000256" key="1">
    <source>
        <dbReference type="SAM" id="SignalP"/>
    </source>
</evidence>
<evidence type="ECO:0000313" key="3">
    <source>
        <dbReference type="Proteomes" id="UP000594454"/>
    </source>
</evidence>
<dbReference type="AlphaFoldDB" id="A0A7R8UP84"/>
<dbReference type="InParanoid" id="A0A7R8UP84"/>
<feature type="chain" id="PRO_5030917589" evidence="1">
    <location>
        <begin position="24"/>
        <end position="173"/>
    </location>
</feature>
<feature type="signal peptide" evidence="1">
    <location>
        <begin position="1"/>
        <end position="23"/>
    </location>
</feature>
<protein>
    <submittedName>
        <fullName evidence="2">Uncharacterized protein</fullName>
    </submittedName>
</protein>
<dbReference type="OrthoDB" id="8058281at2759"/>
<reference evidence="2 3" key="1">
    <citation type="submission" date="2020-11" db="EMBL/GenBank/DDBJ databases">
        <authorList>
            <person name="Wallbank WR R."/>
            <person name="Pardo Diaz C."/>
            <person name="Kozak K."/>
            <person name="Martin S."/>
            <person name="Jiggins C."/>
            <person name="Moest M."/>
            <person name="Warren A I."/>
            <person name="Generalovic N T."/>
            <person name="Byers J.R.P. K."/>
            <person name="Montejo-Kovacevich G."/>
            <person name="Yen C E."/>
        </authorList>
    </citation>
    <scope>NUCLEOTIDE SEQUENCE [LARGE SCALE GENOMIC DNA]</scope>
</reference>
<organism evidence="2 3">
    <name type="scientific">Hermetia illucens</name>
    <name type="common">Black soldier fly</name>
    <dbReference type="NCBI Taxonomy" id="343691"/>
    <lineage>
        <taxon>Eukaryota</taxon>
        <taxon>Metazoa</taxon>
        <taxon>Ecdysozoa</taxon>
        <taxon>Arthropoda</taxon>
        <taxon>Hexapoda</taxon>
        <taxon>Insecta</taxon>
        <taxon>Pterygota</taxon>
        <taxon>Neoptera</taxon>
        <taxon>Endopterygota</taxon>
        <taxon>Diptera</taxon>
        <taxon>Brachycera</taxon>
        <taxon>Stratiomyomorpha</taxon>
        <taxon>Stratiomyidae</taxon>
        <taxon>Hermetiinae</taxon>
        <taxon>Hermetia</taxon>
    </lineage>
</organism>
<accession>A0A7R8UP84</accession>
<dbReference type="EMBL" id="LR899011">
    <property type="protein sequence ID" value="CAD7084477.1"/>
    <property type="molecule type" value="Genomic_DNA"/>
</dbReference>
<name>A0A7R8UP84_HERIL</name>
<gene>
    <name evidence="2" type="ORF">HERILL_LOCUS7365</name>
</gene>
<dbReference type="Proteomes" id="UP000594454">
    <property type="component" value="Chromosome 3"/>
</dbReference>
<proteinExistence type="predicted"/>
<keyword evidence="1" id="KW-0732">Signal</keyword>